<name>A0ABM7WV49_9BACT</name>
<dbReference type="Pfam" id="PF09925">
    <property type="entry name" value="DUF2157"/>
    <property type="match status" value="1"/>
</dbReference>
<accession>A0ABM7WV49</accession>
<evidence type="ECO:0000256" key="1">
    <source>
        <dbReference type="SAM" id="Phobius"/>
    </source>
</evidence>
<keyword evidence="1" id="KW-0812">Transmembrane</keyword>
<feature type="transmembrane region" description="Helical" evidence="1">
    <location>
        <begin position="133"/>
        <end position="151"/>
    </location>
</feature>
<evidence type="ECO:0000313" key="4">
    <source>
        <dbReference type="Proteomes" id="UP001162891"/>
    </source>
</evidence>
<gene>
    <name evidence="3" type="ORF">AMOR_23770</name>
</gene>
<feature type="transmembrane region" description="Helical" evidence="1">
    <location>
        <begin position="262"/>
        <end position="282"/>
    </location>
</feature>
<feature type="transmembrane region" description="Helical" evidence="1">
    <location>
        <begin position="229"/>
        <end position="250"/>
    </location>
</feature>
<feature type="transmembrane region" description="Helical" evidence="1">
    <location>
        <begin position="378"/>
        <end position="396"/>
    </location>
</feature>
<evidence type="ECO:0000313" key="3">
    <source>
        <dbReference type="EMBL" id="BDG03381.1"/>
    </source>
</evidence>
<feature type="transmembrane region" description="Helical" evidence="1">
    <location>
        <begin position="294"/>
        <end position="317"/>
    </location>
</feature>
<dbReference type="EMBL" id="AP025591">
    <property type="protein sequence ID" value="BDG03381.1"/>
    <property type="molecule type" value="Genomic_DNA"/>
</dbReference>
<feature type="transmembrane region" description="Helical" evidence="1">
    <location>
        <begin position="46"/>
        <end position="72"/>
    </location>
</feature>
<feature type="transmembrane region" description="Helical" evidence="1">
    <location>
        <begin position="402"/>
        <end position="423"/>
    </location>
</feature>
<evidence type="ECO:0000259" key="2">
    <source>
        <dbReference type="Pfam" id="PF09925"/>
    </source>
</evidence>
<feature type="transmembrane region" description="Helical" evidence="1">
    <location>
        <begin position="105"/>
        <end position="127"/>
    </location>
</feature>
<dbReference type="RefSeq" id="WP_248361340.1">
    <property type="nucleotide sequence ID" value="NZ_AP025591.1"/>
</dbReference>
<feature type="transmembrane region" description="Helical" evidence="1">
    <location>
        <begin position="158"/>
        <end position="174"/>
    </location>
</feature>
<sequence length="433" mass="44000">MDALSRGFRDGLRQELPRWRDEGLVSPDAAAAIHARYRLAEPESGLPGFLAVYVLGALLAGAGIVSLVAWHWEGMTPAVKLAVIGSAMIALHAGGVALHARAPRLGHAIAFLGTLVFGANVGLVAQIFHVSGVWWGGFAAFAAGALAAGLLYESVPHLLLASVLALSAAGPGIGHDHPAPAVAGAWAVAAIFLVLAWRARSRTLVVLTGIGLAATLVGALDGAHADRGGALLVACLGAAFAAAPLALAPLGARSDTAARLGGAARVLGRIAFAAAAFTLSFTDAARWMRFGGHVPAILVVAAAPALAIAAAALLIGLRRDDVEPLARGEAMLLAATTVAFAAGLSLESGRAAALVANLALAFLAAGRIVRGMATRRRAPFWEGMGLAGLLLLARFLEEELPLWVKGTAFLAAGVAVIVAGAAFERRRARAEVA</sequence>
<keyword evidence="1" id="KW-0472">Membrane</keyword>
<feature type="transmembrane region" description="Helical" evidence="1">
    <location>
        <begin position="352"/>
        <end position="369"/>
    </location>
</feature>
<feature type="transmembrane region" description="Helical" evidence="1">
    <location>
        <begin position="78"/>
        <end position="98"/>
    </location>
</feature>
<keyword evidence="1" id="KW-1133">Transmembrane helix</keyword>
<feature type="transmembrane region" description="Helical" evidence="1">
    <location>
        <begin position="180"/>
        <end position="197"/>
    </location>
</feature>
<reference evidence="4" key="1">
    <citation type="journal article" date="2022" name="Int. J. Syst. Evol. Microbiol.">
        <title>Anaeromyxobacter oryzae sp. nov., Anaeromyxobacter diazotrophicus sp. nov. and Anaeromyxobacter paludicola sp. nov., isolated from paddy soils.</title>
        <authorList>
            <person name="Itoh H."/>
            <person name="Xu Z."/>
            <person name="Mise K."/>
            <person name="Masuda Y."/>
            <person name="Ushijima N."/>
            <person name="Hayakawa C."/>
            <person name="Shiratori Y."/>
            <person name="Senoo K."/>
        </authorList>
    </citation>
    <scope>NUCLEOTIDE SEQUENCE [LARGE SCALE GENOMIC DNA]</scope>
    <source>
        <strain evidence="4">Red232</strain>
    </source>
</reference>
<feature type="transmembrane region" description="Helical" evidence="1">
    <location>
        <begin position="204"/>
        <end position="223"/>
    </location>
</feature>
<dbReference type="InterPro" id="IPR018677">
    <property type="entry name" value="DUF2157"/>
</dbReference>
<feature type="domain" description="DUF2157" evidence="2">
    <location>
        <begin position="18"/>
        <end position="156"/>
    </location>
</feature>
<dbReference type="Proteomes" id="UP001162891">
    <property type="component" value="Chromosome"/>
</dbReference>
<protein>
    <recommendedName>
        <fullName evidence="2">DUF2157 domain-containing protein</fullName>
    </recommendedName>
</protein>
<proteinExistence type="predicted"/>
<keyword evidence="4" id="KW-1185">Reference proteome</keyword>
<organism evidence="3 4">
    <name type="scientific">Anaeromyxobacter oryzae</name>
    <dbReference type="NCBI Taxonomy" id="2918170"/>
    <lineage>
        <taxon>Bacteria</taxon>
        <taxon>Pseudomonadati</taxon>
        <taxon>Myxococcota</taxon>
        <taxon>Myxococcia</taxon>
        <taxon>Myxococcales</taxon>
        <taxon>Cystobacterineae</taxon>
        <taxon>Anaeromyxobacteraceae</taxon>
        <taxon>Anaeromyxobacter</taxon>
    </lineage>
</organism>
<feature type="transmembrane region" description="Helical" evidence="1">
    <location>
        <begin position="329"/>
        <end position="346"/>
    </location>
</feature>